<gene>
    <name evidence="1" type="ORF">CEXT_356541</name>
</gene>
<name>A0AAV4XGD3_CAEEX</name>
<evidence type="ECO:0000313" key="1">
    <source>
        <dbReference type="EMBL" id="GIY93473.1"/>
    </source>
</evidence>
<dbReference type="Proteomes" id="UP001054945">
    <property type="component" value="Unassembled WGS sequence"/>
</dbReference>
<protein>
    <submittedName>
        <fullName evidence="1">Uncharacterized protein</fullName>
    </submittedName>
</protein>
<dbReference type="EMBL" id="BPLR01000270">
    <property type="protein sequence ID" value="GIY93473.1"/>
    <property type="molecule type" value="Genomic_DNA"/>
</dbReference>
<comment type="caution">
    <text evidence="1">The sequence shown here is derived from an EMBL/GenBank/DDBJ whole genome shotgun (WGS) entry which is preliminary data.</text>
</comment>
<evidence type="ECO:0000313" key="2">
    <source>
        <dbReference type="Proteomes" id="UP001054945"/>
    </source>
</evidence>
<keyword evidence="2" id="KW-1185">Reference proteome</keyword>
<organism evidence="1 2">
    <name type="scientific">Caerostris extrusa</name>
    <name type="common">Bark spider</name>
    <name type="synonym">Caerostris bankana</name>
    <dbReference type="NCBI Taxonomy" id="172846"/>
    <lineage>
        <taxon>Eukaryota</taxon>
        <taxon>Metazoa</taxon>
        <taxon>Ecdysozoa</taxon>
        <taxon>Arthropoda</taxon>
        <taxon>Chelicerata</taxon>
        <taxon>Arachnida</taxon>
        <taxon>Araneae</taxon>
        <taxon>Araneomorphae</taxon>
        <taxon>Entelegynae</taxon>
        <taxon>Araneoidea</taxon>
        <taxon>Araneidae</taxon>
        <taxon>Caerostris</taxon>
    </lineage>
</organism>
<dbReference type="AlphaFoldDB" id="A0AAV4XGD3"/>
<accession>A0AAV4XGD3</accession>
<sequence length="88" mass="9453">MKGNLAGSPSAGRKAWDHRKRRGCRFRKLASLIIEPVILLKSPPAPTPHTTSMLASHLVLCPKGDVCTGCASLISRPLSVYEVKSDAT</sequence>
<proteinExistence type="predicted"/>
<reference evidence="1 2" key="1">
    <citation type="submission" date="2021-06" db="EMBL/GenBank/DDBJ databases">
        <title>Caerostris extrusa draft genome.</title>
        <authorList>
            <person name="Kono N."/>
            <person name="Arakawa K."/>
        </authorList>
    </citation>
    <scope>NUCLEOTIDE SEQUENCE [LARGE SCALE GENOMIC DNA]</scope>
</reference>